<reference evidence="7" key="1">
    <citation type="submission" date="2020-04" db="EMBL/GenBank/DDBJ databases">
        <authorList>
            <person name="Alioto T."/>
            <person name="Alioto T."/>
            <person name="Gomez Garrido J."/>
        </authorList>
    </citation>
    <scope>NUCLEOTIDE SEQUENCE</scope>
    <source>
        <strain evidence="7">A484AB</strain>
    </source>
</reference>
<dbReference type="OrthoDB" id="5975495at2759"/>
<evidence type="ECO:0000256" key="5">
    <source>
        <dbReference type="ARBA" id="ARBA00023136"/>
    </source>
</evidence>
<dbReference type="Pfam" id="PF00230">
    <property type="entry name" value="MIP"/>
    <property type="match status" value="1"/>
</dbReference>
<comment type="caution">
    <text evidence="7">The sequence shown here is derived from an EMBL/GenBank/DDBJ whole genome shotgun (WGS) entry which is preliminary data.</text>
</comment>
<sequence length="277" mass="30583">MKAQKTKMLPQQDKPLSEFRTKKFWSSIIAEYLGTGFLVYVATSVCDVSDSNQPRNNKASSNLECSLAYGLGVATLVHWTEGLLNPALTVAFTSTGKLSLTKGVLVIIVEILGGISGSALTYALTPSPLRHSLGDTVLHEDMSTIQGLFVEFILTLILTLTVYAARDPGRKCEGYHASLAYGFAVVMCYIVGYKYTSCGINPARSFGPAVVREMSGLGKPKSEWQHHWIYWIGPIGGSLLGGLIYHFLYSQPSFEYDTYKATYTRTDYRERESETNL</sequence>
<name>A0A6S7JYA5_PARCT</name>
<evidence type="ECO:0000256" key="2">
    <source>
        <dbReference type="ARBA" id="ARBA00006175"/>
    </source>
</evidence>
<dbReference type="PRINTS" id="PR00783">
    <property type="entry name" value="MINTRINSICP"/>
</dbReference>
<dbReference type="PANTHER" id="PTHR19139">
    <property type="entry name" value="AQUAPORIN TRANSPORTER"/>
    <property type="match status" value="1"/>
</dbReference>
<dbReference type="GO" id="GO:0015250">
    <property type="term" value="F:water channel activity"/>
    <property type="evidence" value="ECO:0007669"/>
    <property type="project" value="TreeGrafter"/>
</dbReference>
<evidence type="ECO:0000256" key="1">
    <source>
        <dbReference type="ARBA" id="ARBA00004141"/>
    </source>
</evidence>
<dbReference type="GO" id="GO:0005886">
    <property type="term" value="C:plasma membrane"/>
    <property type="evidence" value="ECO:0007669"/>
    <property type="project" value="TreeGrafter"/>
</dbReference>
<evidence type="ECO:0000313" key="7">
    <source>
        <dbReference type="EMBL" id="CAB4035164.1"/>
    </source>
</evidence>
<keyword evidence="5" id="KW-0472">Membrane</keyword>
<comment type="subcellular location">
    <subcellularLocation>
        <location evidence="1">Membrane</location>
        <topology evidence="1">Multi-pass membrane protein</topology>
    </subcellularLocation>
</comment>
<dbReference type="PANTHER" id="PTHR19139:SF199">
    <property type="entry name" value="MIP17260P"/>
    <property type="match status" value="1"/>
</dbReference>
<organism evidence="7 8">
    <name type="scientific">Paramuricea clavata</name>
    <name type="common">Red gorgonian</name>
    <name type="synonym">Violescent sea-whip</name>
    <dbReference type="NCBI Taxonomy" id="317549"/>
    <lineage>
        <taxon>Eukaryota</taxon>
        <taxon>Metazoa</taxon>
        <taxon>Cnidaria</taxon>
        <taxon>Anthozoa</taxon>
        <taxon>Octocorallia</taxon>
        <taxon>Malacalcyonacea</taxon>
        <taxon>Plexauridae</taxon>
        <taxon>Paramuricea</taxon>
    </lineage>
</organism>
<dbReference type="EMBL" id="CACRXK020020780">
    <property type="protein sequence ID" value="CAB4035164.1"/>
    <property type="molecule type" value="Genomic_DNA"/>
</dbReference>
<dbReference type="Gene3D" id="1.20.1080.10">
    <property type="entry name" value="Glycerol uptake facilitator protein"/>
    <property type="match status" value="1"/>
</dbReference>
<keyword evidence="6" id="KW-0813">Transport</keyword>
<dbReference type="InterPro" id="IPR000425">
    <property type="entry name" value="MIP"/>
</dbReference>
<evidence type="ECO:0000313" key="8">
    <source>
        <dbReference type="Proteomes" id="UP001152795"/>
    </source>
</evidence>
<comment type="similarity">
    <text evidence="2 6">Belongs to the MIP/aquaporin (TC 1.A.8) family.</text>
</comment>
<protein>
    <submittedName>
        <fullName evidence="7">Aquaporin -like</fullName>
    </submittedName>
</protein>
<proteinExistence type="inferred from homology"/>
<dbReference type="CDD" id="cd00333">
    <property type="entry name" value="MIP"/>
    <property type="match status" value="1"/>
</dbReference>
<dbReference type="Proteomes" id="UP001152795">
    <property type="component" value="Unassembled WGS sequence"/>
</dbReference>
<dbReference type="InterPro" id="IPR034294">
    <property type="entry name" value="Aquaporin_transptr"/>
</dbReference>
<evidence type="ECO:0000256" key="4">
    <source>
        <dbReference type="ARBA" id="ARBA00022989"/>
    </source>
</evidence>
<keyword evidence="8" id="KW-1185">Reference proteome</keyword>
<accession>A0A6S7JYA5</accession>
<gene>
    <name evidence="7" type="ORF">PACLA_8A043759</name>
</gene>
<evidence type="ECO:0000256" key="3">
    <source>
        <dbReference type="ARBA" id="ARBA00022692"/>
    </source>
</evidence>
<dbReference type="SUPFAM" id="SSF81338">
    <property type="entry name" value="Aquaporin-like"/>
    <property type="match status" value="1"/>
</dbReference>
<keyword evidence="3 6" id="KW-0812">Transmembrane</keyword>
<keyword evidence="4" id="KW-1133">Transmembrane helix</keyword>
<dbReference type="AlphaFoldDB" id="A0A6S7JYA5"/>
<dbReference type="InterPro" id="IPR023271">
    <property type="entry name" value="Aquaporin-like"/>
</dbReference>
<evidence type="ECO:0000256" key="6">
    <source>
        <dbReference type="RuleBase" id="RU000477"/>
    </source>
</evidence>